<comment type="caution">
    <text evidence="1">The sequence shown here is derived from an EMBL/GenBank/DDBJ whole genome shotgun (WGS) entry which is preliminary data.</text>
</comment>
<dbReference type="EMBL" id="RDPI01000184">
    <property type="protein sequence ID" value="MBF4375519.1"/>
    <property type="molecule type" value="Genomic_DNA"/>
</dbReference>
<protein>
    <recommendedName>
        <fullName evidence="3">PHP domain-containing protein</fullName>
    </recommendedName>
</protein>
<gene>
    <name evidence="1" type="ORF">EAY46_21180</name>
</gene>
<dbReference type="SUPFAM" id="SSF89550">
    <property type="entry name" value="PHP domain-like"/>
    <property type="match status" value="1"/>
</dbReference>
<dbReference type="InterPro" id="IPR016195">
    <property type="entry name" value="Pol/histidinol_Pase-like"/>
</dbReference>
<sequence>MKKIDLHVHTVVTPSDPYFDYSLDTLRRYVTESNIDCIAITNHNKFDKEQFLLIREELSKTVV</sequence>
<dbReference type="Gene3D" id="3.20.20.140">
    <property type="entry name" value="Metal-dependent hydrolases"/>
    <property type="match status" value="1"/>
</dbReference>
<organism evidence="1 2">
    <name type="scientific">Vibrio anguillarum</name>
    <name type="common">Listonella anguillarum</name>
    <dbReference type="NCBI Taxonomy" id="55601"/>
    <lineage>
        <taxon>Bacteria</taxon>
        <taxon>Pseudomonadati</taxon>
        <taxon>Pseudomonadota</taxon>
        <taxon>Gammaproteobacteria</taxon>
        <taxon>Vibrionales</taxon>
        <taxon>Vibrionaceae</taxon>
        <taxon>Vibrio</taxon>
    </lineage>
</organism>
<feature type="non-terminal residue" evidence="1">
    <location>
        <position position="63"/>
    </location>
</feature>
<dbReference type="Proteomes" id="UP000726136">
    <property type="component" value="Unassembled WGS sequence"/>
</dbReference>
<evidence type="ECO:0000313" key="1">
    <source>
        <dbReference type="EMBL" id="MBF4375519.1"/>
    </source>
</evidence>
<evidence type="ECO:0000313" key="2">
    <source>
        <dbReference type="Proteomes" id="UP000726136"/>
    </source>
</evidence>
<evidence type="ECO:0008006" key="3">
    <source>
        <dbReference type="Google" id="ProtNLM"/>
    </source>
</evidence>
<accession>A0ABR9ZBN1</accession>
<proteinExistence type="predicted"/>
<keyword evidence="2" id="KW-1185">Reference proteome</keyword>
<name>A0ABR9ZBN1_VIBAN</name>
<reference evidence="1 2" key="1">
    <citation type="journal article" date="2021" name="PeerJ">
        <title>Analysis of 44 Vibrio anguillarum genomes reveals high genetic diversity.</title>
        <authorList>
            <person name="Hansen M.J."/>
            <person name="Dalsgaard I."/>
        </authorList>
    </citation>
    <scope>NUCLEOTIDE SEQUENCE [LARGE SCALE GENOMIC DNA]</scope>
    <source>
        <strain evidence="1 2">040915-1/1B</strain>
    </source>
</reference>